<protein>
    <submittedName>
        <fullName evidence="3">Uncharacterized protein</fullName>
    </submittedName>
</protein>
<organism evidence="3 4">
    <name type="scientific">Anaerolinea thermophila (strain DSM 14523 / JCM 11388 / NBRC 100420 / UNI-1)</name>
    <dbReference type="NCBI Taxonomy" id="926569"/>
    <lineage>
        <taxon>Bacteria</taxon>
        <taxon>Bacillati</taxon>
        <taxon>Chloroflexota</taxon>
        <taxon>Anaerolineae</taxon>
        <taxon>Anaerolineales</taxon>
        <taxon>Anaerolineaceae</taxon>
        <taxon>Anaerolinea</taxon>
    </lineage>
</organism>
<dbReference type="AlphaFoldDB" id="E8MYD8"/>
<dbReference type="Pfam" id="PF01935">
    <property type="entry name" value="DUF87"/>
    <property type="match status" value="1"/>
</dbReference>
<dbReference type="SUPFAM" id="SSF52540">
    <property type="entry name" value="P-loop containing nucleoside triphosphate hydrolases"/>
    <property type="match status" value="1"/>
</dbReference>
<dbReference type="PANTHER" id="PTHR42957:SF1">
    <property type="entry name" value="HELICASE MJ1565-RELATED"/>
    <property type="match status" value="1"/>
</dbReference>
<dbReference type="InterPro" id="IPR018538">
    <property type="entry name" value="HerA_barrel_dom"/>
</dbReference>
<dbReference type="InterPro" id="IPR002789">
    <property type="entry name" value="HerA_central"/>
</dbReference>
<gene>
    <name evidence="3" type="ordered locus">ANT_00490</name>
</gene>
<dbReference type="EMBL" id="AP012029">
    <property type="protein sequence ID" value="BAJ62083.1"/>
    <property type="molecule type" value="Genomic_DNA"/>
</dbReference>
<dbReference type="eggNOG" id="COG0433">
    <property type="taxonomic scope" value="Bacteria"/>
</dbReference>
<keyword evidence="4" id="KW-1185">Reference proteome</keyword>
<dbReference type="STRING" id="926569.ANT_00490"/>
<accession>E8MYD8</accession>
<dbReference type="InterPro" id="IPR027417">
    <property type="entry name" value="P-loop_NTPase"/>
</dbReference>
<evidence type="ECO:0000259" key="1">
    <source>
        <dbReference type="Pfam" id="PF01935"/>
    </source>
</evidence>
<reference evidence="3 4" key="1">
    <citation type="submission" date="2010-12" db="EMBL/GenBank/DDBJ databases">
        <title>Whole genome sequence of Anaerolinea thermophila UNI-1.</title>
        <authorList>
            <person name="Narita-Yamada S."/>
            <person name="Kishi E."/>
            <person name="Watanabe Y."/>
            <person name="Takasaki K."/>
            <person name="Ankai A."/>
            <person name="Oguchi A."/>
            <person name="Fukui S."/>
            <person name="Takahashi M."/>
            <person name="Yashiro I."/>
            <person name="Hosoyama A."/>
            <person name="Sekiguchi Y."/>
            <person name="Hanada S."/>
            <person name="Fujita N."/>
        </authorList>
    </citation>
    <scope>NUCLEOTIDE SEQUENCE [LARGE SCALE GENOMIC DNA]</scope>
    <source>
        <strain evidence="4">DSM 14523 / JCM 11388 / NBRC 100420 / UNI-1</strain>
    </source>
</reference>
<dbReference type="OrthoDB" id="9806951at2"/>
<dbReference type="KEGG" id="atm:ANT_00490"/>
<dbReference type="Gene3D" id="3.40.50.300">
    <property type="entry name" value="P-loop containing nucleotide triphosphate hydrolases"/>
    <property type="match status" value="2"/>
</dbReference>
<name>E8MYD8_ANATU</name>
<evidence type="ECO:0000313" key="3">
    <source>
        <dbReference type="EMBL" id="BAJ62083.1"/>
    </source>
</evidence>
<feature type="domain" description="Helicase HerA central" evidence="1">
    <location>
        <begin position="149"/>
        <end position="393"/>
    </location>
</feature>
<feature type="domain" description="Helicase HerA barrel" evidence="2">
    <location>
        <begin position="8"/>
        <end position="70"/>
    </location>
</feature>
<dbReference type="Proteomes" id="UP000008922">
    <property type="component" value="Chromosome"/>
</dbReference>
<dbReference type="PANTHER" id="PTHR42957">
    <property type="entry name" value="HELICASE MJ1565-RELATED"/>
    <property type="match status" value="1"/>
</dbReference>
<sequence>MASGNPVIGYIVGGNLKQAVRARLLVPTRDVQEGAFVVIEDGDFKFYGSVTNIELGSTDERFADEQSEQRLPADLAKLLHGQTLFTTLEIMLSQMAHSPEDLSPPLFNGPVAVKTIPSHHAQVRLADAGDFAEIFGDPHAPGNLVVGYNREQGHPIPVRLGELVKRSSGVFGATGTGKSFLTRIVLAGIVHHNVAASLIFDMHNEYGPNGIDSDRNQIVPGLRGKFPGKVRLVGLGKTNIINGMTVDFTLEIGEEDIETGDIEMLTRELNLKETTPTVLAALERQFGKRWFSEFKNMKVGTKVEGEDGKPVPAPDSVEFWAREAGVHELAAVGLHSKLQRVFNLPYIVPKPAAAPLKALLDHLEKGHHIVLSFGEHDHDLDYLLVTNILTRRIREAWQKKTDEYRSDPQNKPQPRPLVIVVEEAHKLLSREMASQTIFSTIARELRKYYVTLLIVDQRPSQIDDEVMSQLGTRICGWLGDDDDISAVLSGLPGKEALRGFLSRLQPKEEAMMMGWGIAIPIPIRTRKYDEEFWKDLLGDPLQKKDEAELLKNLGIRD</sequence>
<dbReference type="RefSeq" id="WP_013558481.1">
    <property type="nucleotide sequence ID" value="NC_014960.1"/>
</dbReference>
<dbReference type="InterPro" id="IPR008571">
    <property type="entry name" value="HerA-like"/>
</dbReference>
<dbReference type="InParanoid" id="E8MYD8"/>
<dbReference type="Pfam" id="PF09378">
    <property type="entry name" value="HAS-barrel"/>
    <property type="match status" value="1"/>
</dbReference>
<evidence type="ECO:0000259" key="2">
    <source>
        <dbReference type="Pfam" id="PF09378"/>
    </source>
</evidence>
<evidence type="ECO:0000313" key="4">
    <source>
        <dbReference type="Proteomes" id="UP000008922"/>
    </source>
</evidence>
<dbReference type="HOGENOM" id="CLU_513616_0_0_0"/>
<proteinExistence type="predicted"/>